<dbReference type="EMBL" id="BMZB01000003">
    <property type="protein sequence ID" value="GGZ38302.1"/>
    <property type="molecule type" value="Genomic_DNA"/>
</dbReference>
<evidence type="ECO:0000256" key="10">
    <source>
        <dbReference type="HAMAP-Rule" id="MF_00134"/>
    </source>
</evidence>
<dbReference type="RefSeq" id="WP_189487273.1">
    <property type="nucleotide sequence ID" value="NZ_BMZB01000003.1"/>
</dbReference>
<dbReference type="GO" id="GO:0004640">
    <property type="term" value="F:phosphoribosylanthranilate isomerase activity"/>
    <property type="evidence" value="ECO:0007669"/>
    <property type="project" value="TreeGrafter"/>
</dbReference>
<keyword evidence="8 10" id="KW-0057">Aromatic amino acid biosynthesis</keyword>
<reference evidence="12" key="1">
    <citation type="journal article" date="2014" name="Int. J. Syst. Evol. Microbiol.">
        <title>Complete genome sequence of Corynebacterium casei LMG S-19264T (=DSM 44701T), isolated from a smear-ripened cheese.</title>
        <authorList>
            <consortium name="US DOE Joint Genome Institute (JGI-PGF)"/>
            <person name="Walter F."/>
            <person name="Albersmeier A."/>
            <person name="Kalinowski J."/>
            <person name="Ruckert C."/>
        </authorList>
    </citation>
    <scope>NUCLEOTIDE SEQUENCE</scope>
    <source>
        <strain evidence="12">KCTC 32296</strain>
    </source>
</reference>
<keyword evidence="9 10" id="KW-0456">Lyase</keyword>
<organism evidence="12 13">
    <name type="scientific">Asticcacaulis endophyticus</name>
    <dbReference type="NCBI Taxonomy" id="1395890"/>
    <lineage>
        <taxon>Bacteria</taxon>
        <taxon>Pseudomonadati</taxon>
        <taxon>Pseudomonadota</taxon>
        <taxon>Alphaproteobacteria</taxon>
        <taxon>Caulobacterales</taxon>
        <taxon>Caulobacteraceae</taxon>
        <taxon>Asticcacaulis</taxon>
    </lineage>
</organism>
<evidence type="ECO:0000259" key="11">
    <source>
        <dbReference type="Pfam" id="PF00218"/>
    </source>
</evidence>
<comment type="similarity">
    <text evidence="10">Belongs to the TrpC family.</text>
</comment>
<evidence type="ECO:0000256" key="4">
    <source>
        <dbReference type="ARBA" id="ARBA00018080"/>
    </source>
</evidence>
<dbReference type="GO" id="GO:0000162">
    <property type="term" value="P:L-tryptophan biosynthetic process"/>
    <property type="evidence" value="ECO:0007669"/>
    <property type="project" value="UniProtKB-UniRule"/>
</dbReference>
<proteinExistence type="inferred from homology"/>
<feature type="domain" description="Indole-3-glycerol phosphate synthase" evidence="11">
    <location>
        <begin position="5"/>
        <end position="260"/>
    </location>
</feature>
<dbReference type="NCBIfam" id="NF001377">
    <property type="entry name" value="PRK00278.2-4"/>
    <property type="match status" value="1"/>
</dbReference>
<evidence type="ECO:0000256" key="5">
    <source>
        <dbReference type="ARBA" id="ARBA00022605"/>
    </source>
</evidence>
<dbReference type="InterPro" id="IPR045186">
    <property type="entry name" value="Indole-3-glycerol_P_synth"/>
</dbReference>
<evidence type="ECO:0000256" key="2">
    <source>
        <dbReference type="ARBA" id="ARBA00004696"/>
    </source>
</evidence>
<dbReference type="PANTHER" id="PTHR22854:SF2">
    <property type="entry name" value="INDOLE-3-GLYCEROL-PHOSPHATE SYNTHASE"/>
    <property type="match status" value="1"/>
</dbReference>
<comment type="caution">
    <text evidence="12">The sequence shown here is derived from an EMBL/GenBank/DDBJ whole genome shotgun (WGS) entry which is preliminary data.</text>
</comment>
<dbReference type="PANTHER" id="PTHR22854">
    <property type="entry name" value="TRYPTOPHAN BIOSYNTHESIS PROTEIN"/>
    <property type="match status" value="1"/>
</dbReference>
<protein>
    <recommendedName>
        <fullName evidence="4 10">Indole-3-glycerol phosphate synthase</fullName>
        <shortName evidence="10">IGPS</shortName>
        <ecNumber evidence="3 10">4.1.1.48</ecNumber>
    </recommendedName>
</protein>
<keyword evidence="7 10" id="KW-0822">Tryptophan biosynthesis</keyword>
<evidence type="ECO:0000256" key="3">
    <source>
        <dbReference type="ARBA" id="ARBA00012362"/>
    </source>
</evidence>
<dbReference type="NCBIfam" id="NF001370">
    <property type="entry name" value="PRK00278.1-2"/>
    <property type="match status" value="1"/>
</dbReference>
<dbReference type="SUPFAM" id="SSF51366">
    <property type="entry name" value="Ribulose-phoshate binding barrel"/>
    <property type="match status" value="1"/>
</dbReference>
<evidence type="ECO:0000256" key="7">
    <source>
        <dbReference type="ARBA" id="ARBA00022822"/>
    </source>
</evidence>
<dbReference type="InterPro" id="IPR013785">
    <property type="entry name" value="Aldolase_TIM"/>
</dbReference>
<keyword evidence="5 10" id="KW-0028">Amino-acid biosynthesis</keyword>
<dbReference type="InterPro" id="IPR001468">
    <property type="entry name" value="Indole-3-GlycerolPSynthase_CS"/>
</dbReference>
<evidence type="ECO:0000256" key="1">
    <source>
        <dbReference type="ARBA" id="ARBA00001633"/>
    </source>
</evidence>
<comment type="catalytic activity">
    <reaction evidence="1 10">
        <text>1-(2-carboxyphenylamino)-1-deoxy-D-ribulose 5-phosphate + H(+) = (1S,2R)-1-C-(indol-3-yl)glycerol 3-phosphate + CO2 + H2O</text>
        <dbReference type="Rhea" id="RHEA:23476"/>
        <dbReference type="ChEBI" id="CHEBI:15377"/>
        <dbReference type="ChEBI" id="CHEBI:15378"/>
        <dbReference type="ChEBI" id="CHEBI:16526"/>
        <dbReference type="ChEBI" id="CHEBI:58613"/>
        <dbReference type="ChEBI" id="CHEBI:58866"/>
        <dbReference type="EC" id="4.1.1.48"/>
    </reaction>
</comment>
<dbReference type="CDD" id="cd00331">
    <property type="entry name" value="IGPS"/>
    <property type="match status" value="1"/>
</dbReference>
<gene>
    <name evidence="10 12" type="primary">trpC</name>
    <name evidence="12" type="ORF">GCM10011273_26070</name>
</gene>
<dbReference type="PROSITE" id="PS00614">
    <property type="entry name" value="IGPS"/>
    <property type="match status" value="1"/>
</dbReference>
<dbReference type="InterPro" id="IPR011060">
    <property type="entry name" value="RibuloseP-bd_barrel"/>
</dbReference>
<dbReference type="FunFam" id="3.20.20.70:FF:000024">
    <property type="entry name" value="Indole-3-glycerol phosphate synthase"/>
    <property type="match status" value="1"/>
</dbReference>
<dbReference type="HAMAP" id="MF_00134_B">
    <property type="entry name" value="IGPS_B"/>
    <property type="match status" value="1"/>
</dbReference>
<name>A0A918QB38_9CAUL</name>
<dbReference type="AlphaFoldDB" id="A0A918QB38"/>
<evidence type="ECO:0000313" key="12">
    <source>
        <dbReference type="EMBL" id="GGZ38302.1"/>
    </source>
</evidence>
<sequence>MTDILEKIAAYKREEVAQRRRETSDSDIESRIRDIGSTRGFATALKTDKRPGSLSLIAEIKKASPSKGLIREDFNPPELARAYAAGGASCLSILTDGPSFMGDESHFVAARNAVTLPCIRKEFLVDTWQVAESRGYGADAILVIMAMVDDALASDLIAAAQHYKMDALVEVHDANEMSRALKLKSNLIGVNNRNLRNFEIDISTTESLSRMVSPDHILVAESGIFTVDDVIRLEATGACAMLVGESLMRQADVTQAAKKLLSLA</sequence>
<dbReference type="GO" id="GO:0004425">
    <property type="term" value="F:indole-3-glycerol-phosphate synthase activity"/>
    <property type="evidence" value="ECO:0007669"/>
    <property type="project" value="UniProtKB-UniRule"/>
</dbReference>
<evidence type="ECO:0000313" key="13">
    <source>
        <dbReference type="Proteomes" id="UP000662572"/>
    </source>
</evidence>
<evidence type="ECO:0000256" key="8">
    <source>
        <dbReference type="ARBA" id="ARBA00023141"/>
    </source>
</evidence>
<keyword evidence="6 10" id="KW-0210">Decarboxylase</keyword>
<evidence type="ECO:0000256" key="6">
    <source>
        <dbReference type="ARBA" id="ARBA00022793"/>
    </source>
</evidence>
<keyword evidence="13" id="KW-1185">Reference proteome</keyword>
<dbReference type="EC" id="4.1.1.48" evidence="3 10"/>
<dbReference type="Proteomes" id="UP000662572">
    <property type="component" value="Unassembled WGS sequence"/>
</dbReference>
<accession>A0A918QB38</accession>
<evidence type="ECO:0000256" key="9">
    <source>
        <dbReference type="ARBA" id="ARBA00023239"/>
    </source>
</evidence>
<dbReference type="InterPro" id="IPR013798">
    <property type="entry name" value="Indole-3-glycerol_P_synth_dom"/>
</dbReference>
<comment type="pathway">
    <text evidence="2 10">Amino-acid biosynthesis; L-tryptophan biosynthesis; L-tryptophan from chorismate: step 4/5.</text>
</comment>
<dbReference type="Gene3D" id="3.20.20.70">
    <property type="entry name" value="Aldolase class I"/>
    <property type="match status" value="1"/>
</dbReference>
<reference evidence="12" key="2">
    <citation type="submission" date="2020-09" db="EMBL/GenBank/DDBJ databases">
        <authorList>
            <person name="Sun Q."/>
            <person name="Kim S."/>
        </authorList>
    </citation>
    <scope>NUCLEOTIDE SEQUENCE</scope>
    <source>
        <strain evidence="12">KCTC 32296</strain>
    </source>
</reference>
<dbReference type="Pfam" id="PF00218">
    <property type="entry name" value="IGPS"/>
    <property type="match status" value="1"/>
</dbReference>